<evidence type="ECO:0000259" key="16">
    <source>
        <dbReference type="PROSITE" id="PS50835"/>
    </source>
</evidence>
<dbReference type="GO" id="GO:0007229">
    <property type="term" value="P:integrin-mediated signaling pathway"/>
    <property type="evidence" value="ECO:0007669"/>
    <property type="project" value="InterPro"/>
</dbReference>
<keyword evidence="17" id="KW-1185">Reference proteome</keyword>
<evidence type="ECO:0000256" key="11">
    <source>
        <dbReference type="ARBA" id="ARBA00023319"/>
    </source>
</evidence>
<dbReference type="GeneID" id="114503600"/>
<dbReference type="InterPro" id="IPR003599">
    <property type="entry name" value="Ig_sub"/>
</dbReference>
<dbReference type="PANTHER" id="PTHR14162:SF1">
    <property type="entry name" value="MUCOSAL ADDRESSIN CELL ADHESION MOLECULE 1"/>
    <property type="match status" value="1"/>
</dbReference>
<evidence type="ECO:0000256" key="10">
    <source>
        <dbReference type="ARBA" id="ARBA00023180"/>
    </source>
</evidence>
<dbReference type="GO" id="GO:0034113">
    <property type="term" value="P:heterotypic cell-cell adhesion"/>
    <property type="evidence" value="ECO:0007669"/>
    <property type="project" value="TreeGrafter"/>
</dbReference>
<dbReference type="SMART" id="SM00409">
    <property type="entry name" value="IG"/>
    <property type="match status" value="1"/>
</dbReference>
<keyword evidence="4 15" id="KW-0732">Signal</keyword>
<dbReference type="PROSITE" id="PS50835">
    <property type="entry name" value="IG_LIKE"/>
    <property type="match status" value="1"/>
</dbReference>
<evidence type="ECO:0000256" key="4">
    <source>
        <dbReference type="ARBA" id="ARBA00022729"/>
    </source>
</evidence>
<feature type="compositionally biased region" description="Polar residues" evidence="13">
    <location>
        <begin position="238"/>
        <end position="247"/>
    </location>
</feature>
<dbReference type="InterPro" id="IPR036179">
    <property type="entry name" value="Ig-like_dom_sf"/>
</dbReference>
<dbReference type="Proteomes" id="UP000504628">
    <property type="component" value="Chromosome 8"/>
</dbReference>
<feature type="region of interest" description="Disordered" evidence="13">
    <location>
        <begin position="238"/>
        <end position="266"/>
    </location>
</feature>
<keyword evidence="3 14" id="KW-0812">Transmembrane</keyword>
<keyword evidence="7 14" id="KW-1133">Transmembrane helix</keyword>
<evidence type="ECO:0000313" key="17">
    <source>
        <dbReference type="Proteomes" id="UP000504628"/>
    </source>
</evidence>
<keyword evidence="11" id="KW-0393">Immunoglobulin domain</keyword>
<evidence type="ECO:0000256" key="5">
    <source>
        <dbReference type="ARBA" id="ARBA00022737"/>
    </source>
</evidence>
<feature type="chain" id="PRO_5028845418" description="Mucosal addressin cell adhesion molecule 1" evidence="15">
    <location>
        <begin position="22"/>
        <end position="388"/>
    </location>
</feature>
<evidence type="ECO:0000256" key="15">
    <source>
        <dbReference type="SAM" id="SignalP"/>
    </source>
</evidence>
<dbReference type="InterPro" id="IPR007110">
    <property type="entry name" value="Ig-like_dom"/>
</dbReference>
<dbReference type="Pfam" id="PF09085">
    <property type="entry name" value="Adhes-Ig_like"/>
    <property type="match status" value="1"/>
</dbReference>
<dbReference type="FunCoup" id="A0A7E6E8J6">
    <property type="interactions" value="58"/>
</dbReference>
<keyword evidence="9" id="KW-1015">Disulfide bond</keyword>
<evidence type="ECO:0000256" key="2">
    <source>
        <dbReference type="ARBA" id="ARBA00011738"/>
    </source>
</evidence>
<dbReference type="InParanoid" id="A0A7E6E8J6"/>
<evidence type="ECO:0000256" key="13">
    <source>
        <dbReference type="SAM" id="MobiDB-lite"/>
    </source>
</evidence>
<keyword evidence="10" id="KW-0325">Glycoprotein</keyword>
<dbReference type="GO" id="GO:0016020">
    <property type="term" value="C:membrane"/>
    <property type="evidence" value="ECO:0007669"/>
    <property type="project" value="UniProtKB-SubCell"/>
</dbReference>
<dbReference type="FunFam" id="2.60.40.10:FF:000933">
    <property type="entry name" value="Mucosal addressin cell adhesion molecule 1"/>
    <property type="match status" value="1"/>
</dbReference>
<evidence type="ECO:0000256" key="6">
    <source>
        <dbReference type="ARBA" id="ARBA00022889"/>
    </source>
</evidence>
<keyword evidence="8 14" id="KW-0472">Membrane</keyword>
<dbReference type="InterPro" id="IPR015169">
    <property type="entry name" value="Adhes-Ig-like"/>
</dbReference>
<dbReference type="GO" id="GO:0050901">
    <property type="term" value="P:leukocyte tethering or rolling"/>
    <property type="evidence" value="ECO:0007669"/>
    <property type="project" value="TreeGrafter"/>
</dbReference>
<evidence type="ECO:0000256" key="7">
    <source>
        <dbReference type="ARBA" id="ARBA00022989"/>
    </source>
</evidence>
<dbReference type="GO" id="GO:0098640">
    <property type="term" value="F:integrin binding involved in cell-matrix adhesion"/>
    <property type="evidence" value="ECO:0007669"/>
    <property type="project" value="InterPro"/>
</dbReference>
<dbReference type="SUPFAM" id="SSF48726">
    <property type="entry name" value="Immunoglobulin"/>
    <property type="match status" value="2"/>
</dbReference>
<sequence>MEHGLAFLLPFFMGLLQQGRGAQGGSLEVEPRQPVVLLALGGSTQLTCRLTCEARAASVQWRGLDTSLGAVQSGPNSSVLFVHNASLSATGTRVCVGSCGNSTFQKTVQLLVFAFPNQLTVFPVALVTGRPQELACTAHNVTNPKALSLSLLLGDQKLEGVQALGQEVEEESEEGEDSLFQVTERWLLPPLGTPAPPALHCQATMRLPGLEQSHSQPIPVLHILTSQEPPVTTSLEATLEQDSTRSPWSPGPKPGNSSTRPCRPEIHRSPAPGGLELLCEAACGPGTTVHWTQAPGDLAAYKRWGAGAQAWLRVLWAGCHPEGWFQCRLDPGGQMASLYLLPEVCTSHTSEALWVGSLVLGLLLLVFLAYHLWKRCQPATEPPGSPMP</sequence>
<dbReference type="InterPro" id="IPR037413">
    <property type="entry name" value="MADCAM1"/>
</dbReference>
<evidence type="ECO:0000256" key="8">
    <source>
        <dbReference type="ARBA" id="ARBA00023136"/>
    </source>
</evidence>
<dbReference type="CTD" id="8174"/>
<dbReference type="FunFam" id="2.60.40.10:FF:000194">
    <property type="entry name" value="Intercellular adhesion molecule 1"/>
    <property type="match status" value="1"/>
</dbReference>
<comment type="subunit">
    <text evidence="2">Homodimer.</text>
</comment>
<dbReference type="AlphaFoldDB" id="A0A7E6E8J6"/>
<keyword evidence="6" id="KW-0130">Cell adhesion</keyword>
<dbReference type="Gene3D" id="2.60.40.10">
    <property type="entry name" value="Immunoglobulins"/>
    <property type="match status" value="2"/>
</dbReference>
<accession>A0A7E6E8J6</accession>
<evidence type="ECO:0000256" key="9">
    <source>
        <dbReference type="ARBA" id="ARBA00023157"/>
    </source>
</evidence>
<dbReference type="InterPro" id="IPR013783">
    <property type="entry name" value="Ig-like_fold"/>
</dbReference>
<evidence type="ECO:0000256" key="3">
    <source>
        <dbReference type="ARBA" id="ARBA00022692"/>
    </source>
</evidence>
<dbReference type="RefSeq" id="XP_035887976.1">
    <property type="nucleotide sequence ID" value="XM_036032083.1"/>
</dbReference>
<dbReference type="PANTHER" id="PTHR14162">
    <property type="entry name" value="MUCOSAL ADDRESSIN CELL ADHESION MOLECULE-1"/>
    <property type="match status" value="1"/>
</dbReference>
<dbReference type="GO" id="GO:2000403">
    <property type="term" value="P:positive regulation of lymphocyte migration"/>
    <property type="evidence" value="ECO:0007669"/>
    <property type="project" value="InterPro"/>
</dbReference>
<keyword evidence="5" id="KW-0677">Repeat</keyword>
<evidence type="ECO:0000313" key="18">
    <source>
        <dbReference type="RefSeq" id="XP_035887976.1"/>
    </source>
</evidence>
<name>A0A7E6E8J6_9CHIR</name>
<feature type="domain" description="Ig-like" evidence="16">
    <location>
        <begin position="31"/>
        <end position="109"/>
    </location>
</feature>
<evidence type="ECO:0000256" key="1">
    <source>
        <dbReference type="ARBA" id="ARBA00004479"/>
    </source>
</evidence>
<reference evidence="18" key="1">
    <citation type="submission" date="2025-08" db="UniProtKB">
        <authorList>
            <consortium name="RefSeq"/>
        </authorList>
    </citation>
    <scope>IDENTIFICATION</scope>
    <source>
        <tissue evidence="18">Muscle</tissue>
    </source>
</reference>
<organism evidence="17 18">
    <name type="scientific">Phyllostomus discolor</name>
    <name type="common">pale spear-nosed bat</name>
    <dbReference type="NCBI Taxonomy" id="89673"/>
    <lineage>
        <taxon>Eukaryota</taxon>
        <taxon>Metazoa</taxon>
        <taxon>Chordata</taxon>
        <taxon>Craniata</taxon>
        <taxon>Vertebrata</taxon>
        <taxon>Euteleostomi</taxon>
        <taxon>Mammalia</taxon>
        <taxon>Eutheria</taxon>
        <taxon>Laurasiatheria</taxon>
        <taxon>Chiroptera</taxon>
        <taxon>Yangochiroptera</taxon>
        <taxon>Phyllostomidae</taxon>
        <taxon>Phyllostominae</taxon>
        <taxon>Phyllostomus</taxon>
    </lineage>
</organism>
<comment type="subcellular location">
    <subcellularLocation>
        <location evidence="1">Membrane</location>
        <topology evidence="1">Single-pass type I membrane protein</topology>
    </subcellularLocation>
</comment>
<evidence type="ECO:0000256" key="14">
    <source>
        <dbReference type="SAM" id="Phobius"/>
    </source>
</evidence>
<feature type="signal peptide" evidence="15">
    <location>
        <begin position="1"/>
        <end position="21"/>
    </location>
</feature>
<dbReference type="KEGG" id="pdic:114503600"/>
<dbReference type="OrthoDB" id="9907246at2759"/>
<feature type="transmembrane region" description="Helical" evidence="14">
    <location>
        <begin position="352"/>
        <end position="373"/>
    </location>
</feature>
<proteinExistence type="predicted"/>
<gene>
    <name evidence="18" type="primary">MADCAM1</name>
</gene>
<protein>
    <recommendedName>
        <fullName evidence="12">Mucosal addressin cell adhesion molecule 1</fullName>
    </recommendedName>
</protein>
<evidence type="ECO:0000256" key="12">
    <source>
        <dbReference type="ARBA" id="ARBA00074025"/>
    </source>
</evidence>